<reference evidence="2" key="2">
    <citation type="submission" date="2024-08" db="UniProtKB">
        <authorList>
            <consortium name="EnsemblMetazoa"/>
        </authorList>
    </citation>
    <scope>IDENTIFICATION</scope>
</reference>
<organism evidence="2 3">
    <name type="scientific">Dendroctonus ponderosae</name>
    <name type="common">Mountain pine beetle</name>
    <dbReference type="NCBI Taxonomy" id="77166"/>
    <lineage>
        <taxon>Eukaryota</taxon>
        <taxon>Metazoa</taxon>
        <taxon>Ecdysozoa</taxon>
        <taxon>Arthropoda</taxon>
        <taxon>Hexapoda</taxon>
        <taxon>Insecta</taxon>
        <taxon>Pterygota</taxon>
        <taxon>Neoptera</taxon>
        <taxon>Endopterygota</taxon>
        <taxon>Coleoptera</taxon>
        <taxon>Polyphaga</taxon>
        <taxon>Cucujiformia</taxon>
        <taxon>Curculionidae</taxon>
        <taxon>Scolytinae</taxon>
        <taxon>Dendroctonus</taxon>
    </lineage>
</organism>
<accession>A0AAR5PYR7</accession>
<dbReference type="PANTHER" id="PTHR21223:SF2">
    <property type="entry name" value="CBY1-INTERACTING BAR DOMAIN-CONTAINING PROTEIN HOMOLOG"/>
    <property type="match status" value="1"/>
</dbReference>
<dbReference type="PANTHER" id="PTHR21223">
    <property type="entry name" value="CBY1-INTERACTING BAR DOMAIN-CONTAINING PROTEIN HOMOLOG"/>
    <property type="match status" value="1"/>
</dbReference>
<protein>
    <recommendedName>
        <fullName evidence="4">BAR domain-containing protein</fullName>
    </recommendedName>
</protein>
<name>A0AAR5PYR7_DENPD</name>
<dbReference type="GO" id="GO:0036064">
    <property type="term" value="C:ciliary basal body"/>
    <property type="evidence" value="ECO:0007669"/>
    <property type="project" value="TreeGrafter"/>
</dbReference>
<dbReference type="Proteomes" id="UP000019118">
    <property type="component" value="Unassembled WGS sequence"/>
</dbReference>
<feature type="region of interest" description="Disordered" evidence="1">
    <location>
        <begin position="280"/>
        <end position="331"/>
    </location>
</feature>
<dbReference type="AlphaFoldDB" id="A0AAR5PYR7"/>
<feature type="compositionally biased region" description="Acidic residues" evidence="1">
    <location>
        <begin position="299"/>
        <end position="320"/>
    </location>
</feature>
<dbReference type="GO" id="GO:0035869">
    <property type="term" value="C:ciliary transition zone"/>
    <property type="evidence" value="ECO:0007669"/>
    <property type="project" value="TreeGrafter"/>
</dbReference>
<dbReference type="InterPro" id="IPR027267">
    <property type="entry name" value="AH/BAR_dom_sf"/>
</dbReference>
<feature type="compositionally biased region" description="Basic and acidic residues" evidence="1">
    <location>
        <begin position="321"/>
        <end position="331"/>
    </location>
</feature>
<dbReference type="EnsemblMetazoa" id="XM_019910590.1">
    <property type="protein sequence ID" value="XP_019766149.1"/>
    <property type="gene ID" value="LOC109541679"/>
</dbReference>
<dbReference type="GO" id="GO:0060271">
    <property type="term" value="P:cilium assembly"/>
    <property type="evidence" value="ECO:0007669"/>
    <property type="project" value="TreeGrafter"/>
</dbReference>
<reference evidence="3" key="1">
    <citation type="journal article" date="2013" name="Genome Biol.">
        <title>Draft genome of the mountain pine beetle, Dendroctonus ponderosae Hopkins, a major forest pest.</title>
        <authorList>
            <person name="Keeling C.I."/>
            <person name="Yuen M.M."/>
            <person name="Liao N.Y."/>
            <person name="Docking T.R."/>
            <person name="Chan S.K."/>
            <person name="Taylor G.A."/>
            <person name="Palmquist D.L."/>
            <person name="Jackman S.D."/>
            <person name="Nguyen A."/>
            <person name="Li M."/>
            <person name="Henderson H."/>
            <person name="Janes J.K."/>
            <person name="Zhao Y."/>
            <person name="Pandoh P."/>
            <person name="Moore R."/>
            <person name="Sperling F.A."/>
            <person name="Huber D.P."/>
            <person name="Birol I."/>
            <person name="Jones S.J."/>
            <person name="Bohlmann J."/>
        </authorList>
    </citation>
    <scope>NUCLEOTIDE SEQUENCE</scope>
</reference>
<dbReference type="Gene3D" id="1.20.1270.60">
    <property type="entry name" value="Arfaptin homology (AH) domain/BAR domain"/>
    <property type="match status" value="1"/>
</dbReference>
<evidence type="ECO:0000313" key="3">
    <source>
        <dbReference type="Proteomes" id="UP000019118"/>
    </source>
</evidence>
<evidence type="ECO:0000313" key="2">
    <source>
        <dbReference type="EnsemblMetazoa" id="XP_019766149.1"/>
    </source>
</evidence>
<sequence length="331" mass="37583">AQYADYCHLALITSLSQSLLSEEEAKFLQNRIQLVEKHLADLCDVFGQYARKTARVRDKGDEISKSVISYSAGETVNRSLSIGLDGFAASMSTLSDYGDARTRGLELKVVGEFSKYEDICKRAREEVRDIFAAREREMQRKKQLDRIREKNPRNRQQIMQAETEVAKATAELSKTVHTIEEKASTFEKEKLHDLKAILLDFIRIEMGYHARSLEVLTGAFSLVNGINEDSLQLLLQEFKKSLRLPETTHRNSPGARSVLLRSTQSLGAIFSSSHTKRFSKDRLNKSQDTLDSIKHSLSETEESDSETIESDDDAEEDESSMEMRNDPKKVH</sequence>
<evidence type="ECO:0000256" key="1">
    <source>
        <dbReference type="SAM" id="MobiDB-lite"/>
    </source>
</evidence>
<dbReference type="Pfam" id="PF06730">
    <property type="entry name" value="FAM92"/>
    <property type="match status" value="1"/>
</dbReference>
<evidence type="ECO:0008006" key="4">
    <source>
        <dbReference type="Google" id="ProtNLM"/>
    </source>
</evidence>
<dbReference type="SUPFAM" id="SSF103657">
    <property type="entry name" value="BAR/IMD domain-like"/>
    <property type="match status" value="1"/>
</dbReference>
<proteinExistence type="predicted"/>
<keyword evidence="3" id="KW-1185">Reference proteome</keyword>
<dbReference type="InterPro" id="IPR009602">
    <property type="entry name" value="CBAR/FAM92"/>
</dbReference>